<proteinExistence type="predicted"/>
<dbReference type="SUPFAM" id="SSF55144">
    <property type="entry name" value="LigT-like"/>
    <property type="match status" value="1"/>
</dbReference>
<accession>A0ABV6S9B1</accession>
<dbReference type="Pfam" id="PF13563">
    <property type="entry name" value="2_5_RNA_ligase2"/>
    <property type="match status" value="1"/>
</dbReference>
<reference evidence="2 3" key="1">
    <citation type="submission" date="2024-09" db="EMBL/GenBank/DDBJ databases">
        <authorList>
            <person name="Sun Q."/>
            <person name="Mori K."/>
        </authorList>
    </citation>
    <scope>NUCLEOTIDE SEQUENCE [LARGE SCALE GENOMIC DNA]</scope>
    <source>
        <strain evidence="2 3">CICC 11035S</strain>
    </source>
</reference>
<protein>
    <submittedName>
        <fullName evidence="2">2'-5' RNA ligase family protein</fullName>
    </submittedName>
</protein>
<name>A0ABV6S9B1_9SPHN</name>
<evidence type="ECO:0000313" key="2">
    <source>
        <dbReference type="EMBL" id="MFC0684668.1"/>
    </source>
</evidence>
<dbReference type="Proteomes" id="UP001589858">
    <property type="component" value="Unassembled WGS sequence"/>
</dbReference>
<organism evidence="2 3">
    <name type="scientific">Novosphingobium clariflavum</name>
    <dbReference type="NCBI Taxonomy" id="2029884"/>
    <lineage>
        <taxon>Bacteria</taxon>
        <taxon>Pseudomonadati</taxon>
        <taxon>Pseudomonadota</taxon>
        <taxon>Alphaproteobacteria</taxon>
        <taxon>Sphingomonadales</taxon>
        <taxon>Sphingomonadaceae</taxon>
        <taxon>Novosphingobium</taxon>
    </lineage>
</organism>
<keyword evidence="2" id="KW-0436">Ligase</keyword>
<comment type="caution">
    <text evidence="2">The sequence shown here is derived from an EMBL/GenBank/DDBJ whole genome shotgun (WGS) entry which is preliminary data.</text>
</comment>
<dbReference type="GO" id="GO:0016874">
    <property type="term" value="F:ligase activity"/>
    <property type="evidence" value="ECO:0007669"/>
    <property type="project" value="UniProtKB-KW"/>
</dbReference>
<dbReference type="Gene3D" id="3.90.1140.10">
    <property type="entry name" value="Cyclic phosphodiesterase"/>
    <property type="match status" value="1"/>
</dbReference>
<keyword evidence="3" id="KW-1185">Reference proteome</keyword>
<gene>
    <name evidence="2" type="ORF">ACFFF8_08680</name>
</gene>
<evidence type="ECO:0000256" key="1">
    <source>
        <dbReference type="SAM" id="MobiDB-lite"/>
    </source>
</evidence>
<dbReference type="RefSeq" id="WP_267223155.1">
    <property type="nucleotide sequence ID" value="NZ_JAPCWC010000020.1"/>
</dbReference>
<dbReference type="InterPro" id="IPR009097">
    <property type="entry name" value="Cyclic_Pdiesterase"/>
</dbReference>
<sequence>MERESSAIEEGETGAGMNREGEILASERRPGAPLLVTAELPADVLGWADGLRRAHYPPERNRLRAHVTLFHALPPSVEAELMAILGELARSAPPPARISGLMKLERGTALAVHSPAMEDLHARIADRMHGLLTVQDSRALRLHVTVQNKVSSAQAQALQARLQAELAPVSFRFRGFGLYAWEEGLWREIRIVKFRG</sequence>
<dbReference type="EMBL" id="JBHLTM010000028">
    <property type="protein sequence ID" value="MFC0684668.1"/>
    <property type="molecule type" value="Genomic_DNA"/>
</dbReference>
<evidence type="ECO:0000313" key="3">
    <source>
        <dbReference type="Proteomes" id="UP001589858"/>
    </source>
</evidence>
<feature type="region of interest" description="Disordered" evidence="1">
    <location>
        <begin position="1"/>
        <end position="20"/>
    </location>
</feature>